<dbReference type="EMBL" id="CSAJ01001548">
    <property type="protein sequence ID" value="COY07262.1"/>
    <property type="molecule type" value="Genomic_DNA"/>
</dbReference>
<feature type="region of interest" description="Disordered" evidence="1">
    <location>
        <begin position="1"/>
        <end position="37"/>
    </location>
</feature>
<evidence type="ECO:0000313" key="2">
    <source>
        <dbReference type="EMBL" id="COY07262.1"/>
    </source>
</evidence>
<reference evidence="2 3" key="1">
    <citation type="submission" date="2015-03" db="EMBL/GenBank/DDBJ databases">
        <authorList>
            <consortium name="Pathogen Informatics"/>
        </authorList>
    </citation>
    <scope>NUCLEOTIDE SEQUENCE [LARGE SCALE GENOMIC DNA]</scope>
    <source>
        <strain evidence="2 3">M09401471</strain>
    </source>
</reference>
<feature type="compositionally biased region" description="Polar residues" evidence="1">
    <location>
        <begin position="28"/>
        <end position="37"/>
    </location>
</feature>
<dbReference type="AlphaFoldDB" id="A0A655JTT5"/>
<organism evidence="2 3">
    <name type="scientific">Mycobacterium tuberculosis</name>
    <dbReference type="NCBI Taxonomy" id="1773"/>
    <lineage>
        <taxon>Bacteria</taxon>
        <taxon>Bacillati</taxon>
        <taxon>Actinomycetota</taxon>
        <taxon>Actinomycetes</taxon>
        <taxon>Mycobacteriales</taxon>
        <taxon>Mycobacteriaceae</taxon>
        <taxon>Mycobacterium</taxon>
        <taxon>Mycobacterium tuberculosis complex</taxon>
    </lineage>
</organism>
<sequence length="37" mass="3705">MPVIPSRTATGSPPTAAATTGVPHAWASTATRPNDSE</sequence>
<proteinExistence type="predicted"/>
<feature type="compositionally biased region" description="Low complexity" evidence="1">
    <location>
        <begin position="1"/>
        <end position="25"/>
    </location>
</feature>
<accession>A0A655JTT5</accession>
<gene>
    <name evidence="2" type="ORF">ERS007720_05102</name>
</gene>
<dbReference type="Proteomes" id="UP000044938">
    <property type="component" value="Unassembled WGS sequence"/>
</dbReference>
<evidence type="ECO:0000256" key="1">
    <source>
        <dbReference type="SAM" id="MobiDB-lite"/>
    </source>
</evidence>
<name>A0A655JTT5_MYCTX</name>
<protein>
    <submittedName>
        <fullName evidence="2">Uncharacterized protein</fullName>
    </submittedName>
</protein>
<evidence type="ECO:0000313" key="3">
    <source>
        <dbReference type="Proteomes" id="UP000044938"/>
    </source>
</evidence>